<accession>A0A375DAK7</accession>
<reference evidence="3 4" key="1">
    <citation type="submission" date="2018-01" db="EMBL/GenBank/DDBJ databases">
        <authorList>
            <person name="Clerissi C."/>
        </authorList>
    </citation>
    <scope>NUCLEOTIDE SEQUENCE [LARGE SCALE GENOMIC DNA]</scope>
    <source>
        <strain evidence="2">Cupriavidus taiwanensis LMG 19430</strain>
        <strain evidence="1">Cupriavidus taiwanensis STM 3521</strain>
        <strain evidence="3">Cupriavidus taiwanensis STM 6021</strain>
        <plasmid evidence="4">cbm2594_p</plasmid>
    </source>
</reference>
<evidence type="ECO:0000313" key="2">
    <source>
        <dbReference type="EMBL" id="SOY77921.1"/>
    </source>
</evidence>
<dbReference type="EMBL" id="OGUU01000030">
    <property type="protein sequence ID" value="SPC25265.1"/>
    <property type="molecule type" value="Genomic_DNA"/>
</dbReference>
<dbReference type="Proteomes" id="UP000257139">
    <property type="component" value="Plasmid CBM2594_p"/>
</dbReference>
<proteinExistence type="predicted"/>
<dbReference type="EMBL" id="OFSN01000052">
    <property type="protein sequence ID" value="SOY77921.1"/>
    <property type="molecule type" value="Genomic_DNA"/>
</dbReference>
<protein>
    <submittedName>
        <fullName evidence="3">Uncharacterized protein</fullName>
    </submittedName>
</protein>
<sequence>MQPFELAEPTGREGLRKDDRRWADNPCRAASFLRQPFEYFCHTRAQLFGHRSGHPSAWQTAVLNVRTDEQLIQAIDDVFSSYGTLLPSDEVFVQPMAKDIAVSGVVMTCDPESGLPYGRGSRDAWTLGRRSAVGSANSQIATLVERQTKFVMLVKIASKDSEAVVNALIKHAGKLQQELLQNR</sequence>
<name>A0A375DAK7_9BURK</name>
<geneLocation type="plasmid" evidence="4">
    <name>cbm2594_p</name>
</geneLocation>
<dbReference type="AlphaFoldDB" id="A0A375DAK7"/>
<evidence type="ECO:0000313" key="1">
    <source>
        <dbReference type="EMBL" id="SOY76708.1"/>
    </source>
</evidence>
<dbReference type="Proteomes" id="UP000256297">
    <property type="component" value="Plasmid CBM2589_p"/>
</dbReference>
<comment type="caution">
    <text evidence="3">The sequence shown here is derived from an EMBL/GenBank/DDBJ whole genome shotgun (WGS) entry which is preliminary data.</text>
</comment>
<dbReference type="Proteomes" id="UP000257016">
    <property type="component" value="Unassembled WGS sequence"/>
</dbReference>
<dbReference type="SUPFAM" id="SSF56059">
    <property type="entry name" value="Glutathione synthetase ATP-binding domain-like"/>
    <property type="match status" value="1"/>
</dbReference>
<evidence type="ECO:0000313" key="3">
    <source>
        <dbReference type="EMBL" id="SPC25265.1"/>
    </source>
</evidence>
<organism evidence="3 4">
    <name type="scientific">Cupriavidus taiwanensis</name>
    <dbReference type="NCBI Taxonomy" id="164546"/>
    <lineage>
        <taxon>Bacteria</taxon>
        <taxon>Pseudomonadati</taxon>
        <taxon>Pseudomonadota</taxon>
        <taxon>Betaproteobacteria</taxon>
        <taxon>Burkholderiales</taxon>
        <taxon>Burkholderiaceae</taxon>
        <taxon>Cupriavidus</taxon>
    </lineage>
</organism>
<dbReference type="EMBL" id="OFSP01000064">
    <property type="protein sequence ID" value="SOY76708.1"/>
    <property type="molecule type" value="Genomic_DNA"/>
</dbReference>
<gene>
    <name evidence="2" type="ORF">CBM2586_P310009</name>
    <name evidence="1" type="ORF">CBM2589_P310008</name>
    <name evidence="3" type="ORF">CBM2594_P240010</name>
</gene>
<evidence type="ECO:0000313" key="4">
    <source>
        <dbReference type="Proteomes" id="UP000257139"/>
    </source>
</evidence>